<dbReference type="PANTHER" id="PTHR46091:SF3">
    <property type="entry name" value="AMINE OXIDASE DOMAIN-CONTAINING PROTEIN"/>
    <property type="match status" value="1"/>
</dbReference>
<evidence type="ECO:0000256" key="3">
    <source>
        <dbReference type="ARBA" id="ARBA00022827"/>
    </source>
</evidence>
<gene>
    <name evidence="7" type="ORF">GCM10023147_31150</name>
</gene>
<keyword evidence="6" id="KW-0812">Transmembrane</keyword>
<dbReference type="EMBL" id="BAABFR010000050">
    <property type="protein sequence ID" value="GAA4396596.1"/>
    <property type="molecule type" value="Genomic_DNA"/>
</dbReference>
<keyword evidence="2" id="KW-0732">Signal</keyword>
<comment type="caution">
    <text evidence="7">The sequence shown here is derived from an EMBL/GenBank/DDBJ whole genome shotgun (WGS) entry which is preliminary data.</text>
</comment>
<sequence>MSTVDRSPDAVETTRPSSYDAIIVGSGLGGLTSAAYLAAAGRRVLLLERYDVLGGSSHVFRRHRKWEFDVGVHYIGDCGDDGLVPSIMRGVGLDDRIEWLPLEEKAVDTVLAPGFALDFPHGWDEFIANQLAAFPNEQGAIRRYLSVLRRIGEAVDVSETLGSRSGMVKLVRRTGLAAGALMMPVAAFQLACGLSPEAMMVNSVHLGAVATTPDVAPPCCCPRS</sequence>
<evidence type="ECO:0000256" key="5">
    <source>
        <dbReference type="ARBA" id="ARBA00023027"/>
    </source>
</evidence>
<evidence type="ECO:0000313" key="8">
    <source>
        <dbReference type="Proteomes" id="UP001500635"/>
    </source>
</evidence>
<keyword evidence="8" id="KW-1185">Reference proteome</keyword>
<feature type="transmembrane region" description="Helical" evidence="6">
    <location>
        <begin position="21"/>
        <end position="39"/>
    </location>
</feature>
<accession>A0ABP8JVH1</accession>
<dbReference type="InterPro" id="IPR036188">
    <property type="entry name" value="FAD/NAD-bd_sf"/>
</dbReference>
<keyword evidence="5" id="KW-0520">NAD</keyword>
<evidence type="ECO:0008006" key="9">
    <source>
        <dbReference type="Google" id="ProtNLM"/>
    </source>
</evidence>
<dbReference type="Proteomes" id="UP001500635">
    <property type="component" value="Unassembled WGS sequence"/>
</dbReference>
<dbReference type="PANTHER" id="PTHR46091">
    <property type="entry name" value="BLR7054 PROTEIN"/>
    <property type="match status" value="1"/>
</dbReference>
<dbReference type="Pfam" id="PF13450">
    <property type="entry name" value="NAD_binding_8"/>
    <property type="match status" value="1"/>
</dbReference>
<organism evidence="7 8">
    <name type="scientific">Tsukamurella soli</name>
    <dbReference type="NCBI Taxonomy" id="644556"/>
    <lineage>
        <taxon>Bacteria</taxon>
        <taxon>Bacillati</taxon>
        <taxon>Actinomycetota</taxon>
        <taxon>Actinomycetes</taxon>
        <taxon>Mycobacteriales</taxon>
        <taxon>Tsukamurellaceae</taxon>
        <taxon>Tsukamurella</taxon>
    </lineage>
</organism>
<reference evidence="8" key="1">
    <citation type="journal article" date="2019" name="Int. J. Syst. Evol. Microbiol.">
        <title>The Global Catalogue of Microorganisms (GCM) 10K type strain sequencing project: providing services to taxonomists for standard genome sequencing and annotation.</title>
        <authorList>
            <consortium name="The Broad Institute Genomics Platform"/>
            <consortium name="The Broad Institute Genome Sequencing Center for Infectious Disease"/>
            <person name="Wu L."/>
            <person name="Ma J."/>
        </authorList>
    </citation>
    <scope>NUCLEOTIDE SEQUENCE [LARGE SCALE GENOMIC DNA]</scope>
    <source>
        <strain evidence="8">JCM 17688</strain>
    </source>
</reference>
<evidence type="ECO:0000313" key="7">
    <source>
        <dbReference type="EMBL" id="GAA4396596.1"/>
    </source>
</evidence>
<evidence type="ECO:0000256" key="4">
    <source>
        <dbReference type="ARBA" id="ARBA00022857"/>
    </source>
</evidence>
<evidence type="ECO:0000256" key="2">
    <source>
        <dbReference type="ARBA" id="ARBA00022729"/>
    </source>
</evidence>
<keyword evidence="3" id="KW-0274">FAD</keyword>
<evidence type="ECO:0000256" key="6">
    <source>
        <dbReference type="SAM" id="Phobius"/>
    </source>
</evidence>
<keyword evidence="6" id="KW-0472">Membrane</keyword>
<keyword evidence="4" id="KW-0521">NADP</keyword>
<keyword evidence="1" id="KW-0285">Flavoprotein</keyword>
<name>A0ABP8JVH1_9ACTN</name>
<evidence type="ECO:0000256" key="1">
    <source>
        <dbReference type="ARBA" id="ARBA00022630"/>
    </source>
</evidence>
<keyword evidence="6" id="KW-1133">Transmembrane helix</keyword>
<proteinExistence type="predicted"/>
<dbReference type="SUPFAM" id="SSF51905">
    <property type="entry name" value="FAD/NAD(P)-binding domain"/>
    <property type="match status" value="1"/>
</dbReference>
<dbReference type="RefSeq" id="WP_344997578.1">
    <property type="nucleotide sequence ID" value="NZ_BAABFR010000050.1"/>
</dbReference>
<dbReference type="InterPro" id="IPR052206">
    <property type="entry name" value="Retinol_saturase"/>
</dbReference>
<protein>
    <recommendedName>
        <fullName evidence="9">NAD(P)-binding Rossmann-like domain-containing protein</fullName>
    </recommendedName>
</protein>
<dbReference type="Gene3D" id="3.50.50.60">
    <property type="entry name" value="FAD/NAD(P)-binding domain"/>
    <property type="match status" value="1"/>
</dbReference>